<dbReference type="GeneID" id="17291674"/>
<dbReference type="InterPro" id="IPR000408">
    <property type="entry name" value="Reg_chr_condens"/>
</dbReference>
<accession>L1IGG1</accession>
<dbReference type="Pfam" id="PF00415">
    <property type="entry name" value="RCC1"/>
    <property type="match status" value="2"/>
</dbReference>
<evidence type="ECO:0000313" key="5">
    <source>
        <dbReference type="EMBL" id="EKX34920.1"/>
    </source>
</evidence>
<keyword evidence="3" id="KW-0472">Membrane</keyword>
<feature type="repeat" description="RCC1" evidence="2">
    <location>
        <begin position="454"/>
        <end position="553"/>
    </location>
</feature>
<dbReference type="OrthoDB" id="5370059at2759"/>
<reference evidence="5 7" key="1">
    <citation type="journal article" date="2012" name="Nature">
        <title>Algal genomes reveal evolutionary mosaicism and the fate of nucleomorphs.</title>
        <authorList>
            <consortium name="DOE Joint Genome Institute"/>
            <person name="Curtis B.A."/>
            <person name="Tanifuji G."/>
            <person name="Burki F."/>
            <person name="Gruber A."/>
            <person name="Irimia M."/>
            <person name="Maruyama S."/>
            <person name="Arias M.C."/>
            <person name="Ball S.G."/>
            <person name="Gile G.H."/>
            <person name="Hirakawa Y."/>
            <person name="Hopkins J.F."/>
            <person name="Kuo A."/>
            <person name="Rensing S.A."/>
            <person name="Schmutz J."/>
            <person name="Symeonidi A."/>
            <person name="Elias M."/>
            <person name="Eveleigh R.J."/>
            <person name="Herman E.K."/>
            <person name="Klute M.J."/>
            <person name="Nakayama T."/>
            <person name="Obornik M."/>
            <person name="Reyes-Prieto A."/>
            <person name="Armbrust E.V."/>
            <person name="Aves S.J."/>
            <person name="Beiko R.G."/>
            <person name="Coutinho P."/>
            <person name="Dacks J.B."/>
            <person name="Durnford D.G."/>
            <person name="Fast N.M."/>
            <person name="Green B.R."/>
            <person name="Grisdale C.J."/>
            <person name="Hempel F."/>
            <person name="Henrissat B."/>
            <person name="Hoppner M.P."/>
            <person name="Ishida K."/>
            <person name="Kim E."/>
            <person name="Koreny L."/>
            <person name="Kroth P.G."/>
            <person name="Liu Y."/>
            <person name="Malik S.B."/>
            <person name="Maier U.G."/>
            <person name="McRose D."/>
            <person name="Mock T."/>
            <person name="Neilson J.A."/>
            <person name="Onodera N.T."/>
            <person name="Poole A.M."/>
            <person name="Pritham E.J."/>
            <person name="Richards T.A."/>
            <person name="Rocap G."/>
            <person name="Roy S.W."/>
            <person name="Sarai C."/>
            <person name="Schaack S."/>
            <person name="Shirato S."/>
            <person name="Slamovits C.H."/>
            <person name="Spencer D.F."/>
            <person name="Suzuki S."/>
            <person name="Worden A.Z."/>
            <person name="Zauner S."/>
            <person name="Barry K."/>
            <person name="Bell C."/>
            <person name="Bharti A.K."/>
            <person name="Crow J.A."/>
            <person name="Grimwood J."/>
            <person name="Kramer R."/>
            <person name="Lindquist E."/>
            <person name="Lucas S."/>
            <person name="Salamov A."/>
            <person name="McFadden G.I."/>
            <person name="Lane C.E."/>
            <person name="Keeling P.J."/>
            <person name="Gray M.W."/>
            <person name="Grigoriev I.V."/>
            <person name="Archibald J.M."/>
        </authorList>
    </citation>
    <scope>NUCLEOTIDE SEQUENCE</scope>
    <source>
        <strain evidence="5 7">CCMP2712</strain>
    </source>
</reference>
<dbReference type="InterPro" id="IPR051210">
    <property type="entry name" value="Ub_ligase/GEF_domain"/>
</dbReference>
<proteinExistence type="predicted"/>
<keyword evidence="3" id="KW-0812">Transmembrane</keyword>
<gene>
    <name evidence="5" type="ORF">GUITHDRAFT_146836</name>
</gene>
<protein>
    <recommendedName>
        <fullName evidence="8">TNFR-Cys domain-containing protein</fullName>
    </recommendedName>
</protein>
<dbReference type="KEGG" id="gtt:GUITHDRAFT_146836"/>
<dbReference type="Pfam" id="PF13540">
    <property type="entry name" value="RCC1_2"/>
    <property type="match status" value="2"/>
</dbReference>
<keyword evidence="3" id="KW-1133">Transmembrane helix</keyword>
<evidence type="ECO:0000256" key="4">
    <source>
        <dbReference type="SAM" id="SignalP"/>
    </source>
</evidence>
<evidence type="ECO:0000256" key="2">
    <source>
        <dbReference type="PROSITE-ProRule" id="PRU00235"/>
    </source>
</evidence>
<dbReference type="STRING" id="905079.L1IGG1"/>
<keyword evidence="7" id="KW-1185">Reference proteome</keyword>
<evidence type="ECO:0000313" key="7">
    <source>
        <dbReference type="Proteomes" id="UP000011087"/>
    </source>
</evidence>
<name>L1IGG1_GUITC</name>
<reference evidence="6" key="3">
    <citation type="submission" date="2015-06" db="UniProtKB">
        <authorList>
            <consortium name="EnsemblProtists"/>
        </authorList>
    </citation>
    <scope>IDENTIFICATION</scope>
</reference>
<dbReference type="Gene3D" id="2.130.10.30">
    <property type="entry name" value="Regulator of chromosome condensation 1/beta-lactamase-inhibitor protein II"/>
    <property type="match status" value="3"/>
</dbReference>
<keyword evidence="1" id="KW-0677">Repeat</keyword>
<keyword evidence="4" id="KW-0732">Signal</keyword>
<dbReference type="PROSITE" id="PS50012">
    <property type="entry name" value="RCC1_3"/>
    <property type="match status" value="6"/>
</dbReference>
<dbReference type="InterPro" id="IPR026876">
    <property type="entry name" value="Fn3_assoc_repeat"/>
</dbReference>
<dbReference type="eggNOG" id="KOG1426">
    <property type="taxonomic scope" value="Eukaryota"/>
</dbReference>
<feature type="repeat" description="RCC1" evidence="2">
    <location>
        <begin position="790"/>
        <end position="863"/>
    </location>
</feature>
<feature type="repeat" description="RCC1" evidence="2">
    <location>
        <begin position="701"/>
        <end position="789"/>
    </location>
</feature>
<feature type="chain" id="PRO_5008770002" description="TNFR-Cys domain-containing protein" evidence="4">
    <location>
        <begin position="32"/>
        <end position="1687"/>
    </location>
</feature>
<dbReference type="PANTHER" id="PTHR22870">
    <property type="entry name" value="REGULATOR OF CHROMOSOME CONDENSATION"/>
    <property type="match status" value="1"/>
</dbReference>
<feature type="repeat" description="RCC1" evidence="2">
    <location>
        <begin position="1272"/>
        <end position="1335"/>
    </location>
</feature>
<feature type="repeat" description="RCC1" evidence="2">
    <location>
        <begin position="640"/>
        <end position="700"/>
    </location>
</feature>
<dbReference type="SUPFAM" id="SSF50985">
    <property type="entry name" value="RCC1/BLIP-II"/>
    <property type="match status" value="2"/>
</dbReference>
<feature type="signal peptide" evidence="4">
    <location>
        <begin position="1"/>
        <end position="31"/>
    </location>
</feature>
<dbReference type="Pfam" id="PF13287">
    <property type="entry name" value="Fn3_assoc"/>
    <property type="match status" value="1"/>
</dbReference>
<evidence type="ECO:0000313" key="6">
    <source>
        <dbReference type="EnsemblProtists" id="EKX34920"/>
    </source>
</evidence>
<dbReference type="PRINTS" id="PR00633">
    <property type="entry name" value="RCCNDNSATION"/>
</dbReference>
<evidence type="ECO:0008006" key="8">
    <source>
        <dbReference type="Google" id="ProtNLM"/>
    </source>
</evidence>
<dbReference type="PaxDb" id="55529-EKX34920"/>
<dbReference type="OMA" id="WIMANAD"/>
<evidence type="ECO:0000256" key="3">
    <source>
        <dbReference type="SAM" id="Phobius"/>
    </source>
</evidence>
<dbReference type="EMBL" id="JH993100">
    <property type="protein sequence ID" value="EKX34920.1"/>
    <property type="molecule type" value="Genomic_DNA"/>
</dbReference>
<dbReference type="PROSITE" id="PS00626">
    <property type="entry name" value="RCC1_2"/>
    <property type="match status" value="1"/>
</dbReference>
<dbReference type="HOGENOM" id="CLU_241308_0_0_1"/>
<dbReference type="Proteomes" id="UP000011087">
    <property type="component" value="Unassembled WGS sequence"/>
</dbReference>
<evidence type="ECO:0000256" key="1">
    <source>
        <dbReference type="ARBA" id="ARBA00022737"/>
    </source>
</evidence>
<reference evidence="7" key="2">
    <citation type="submission" date="2012-11" db="EMBL/GenBank/DDBJ databases">
        <authorList>
            <person name="Kuo A."/>
            <person name="Curtis B.A."/>
            <person name="Tanifuji G."/>
            <person name="Burki F."/>
            <person name="Gruber A."/>
            <person name="Irimia M."/>
            <person name="Maruyama S."/>
            <person name="Arias M.C."/>
            <person name="Ball S.G."/>
            <person name="Gile G.H."/>
            <person name="Hirakawa Y."/>
            <person name="Hopkins J.F."/>
            <person name="Rensing S.A."/>
            <person name="Schmutz J."/>
            <person name="Symeonidi A."/>
            <person name="Elias M."/>
            <person name="Eveleigh R.J."/>
            <person name="Herman E.K."/>
            <person name="Klute M.J."/>
            <person name="Nakayama T."/>
            <person name="Obornik M."/>
            <person name="Reyes-Prieto A."/>
            <person name="Armbrust E.V."/>
            <person name="Aves S.J."/>
            <person name="Beiko R.G."/>
            <person name="Coutinho P."/>
            <person name="Dacks J.B."/>
            <person name="Durnford D.G."/>
            <person name="Fast N.M."/>
            <person name="Green B.R."/>
            <person name="Grisdale C."/>
            <person name="Hempe F."/>
            <person name="Henrissat B."/>
            <person name="Hoppner M.P."/>
            <person name="Ishida K.-I."/>
            <person name="Kim E."/>
            <person name="Koreny L."/>
            <person name="Kroth P.G."/>
            <person name="Liu Y."/>
            <person name="Malik S.-B."/>
            <person name="Maier U.G."/>
            <person name="McRose D."/>
            <person name="Mock T."/>
            <person name="Neilson J.A."/>
            <person name="Onodera N.T."/>
            <person name="Poole A.M."/>
            <person name="Pritham E.J."/>
            <person name="Richards T.A."/>
            <person name="Rocap G."/>
            <person name="Roy S.W."/>
            <person name="Sarai C."/>
            <person name="Schaack S."/>
            <person name="Shirato S."/>
            <person name="Slamovits C.H."/>
            <person name="Spencer D.F."/>
            <person name="Suzuki S."/>
            <person name="Worden A.Z."/>
            <person name="Zauner S."/>
            <person name="Barry K."/>
            <person name="Bell C."/>
            <person name="Bharti A.K."/>
            <person name="Crow J.A."/>
            <person name="Grimwood J."/>
            <person name="Kramer R."/>
            <person name="Lindquist E."/>
            <person name="Lucas S."/>
            <person name="Salamov A."/>
            <person name="McFadden G.I."/>
            <person name="Lane C.E."/>
            <person name="Keeling P.J."/>
            <person name="Gray M.W."/>
            <person name="Grigoriev I.V."/>
            <person name="Archibald J.M."/>
        </authorList>
    </citation>
    <scope>NUCLEOTIDE SEQUENCE</scope>
    <source>
        <strain evidence="7">CCMP2712</strain>
    </source>
</reference>
<dbReference type="RefSeq" id="XP_005821900.1">
    <property type="nucleotide sequence ID" value="XM_005821843.1"/>
</dbReference>
<feature type="transmembrane region" description="Helical" evidence="3">
    <location>
        <begin position="1664"/>
        <end position="1683"/>
    </location>
</feature>
<dbReference type="EnsemblProtists" id="EKX34920">
    <property type="protein sequence ID" value="EKX34920"/>
    <property type="gene ID" value="GUITHDRAFT_146836"/>
</dbReference>
<feature type="repeat" description="RCC1" evidence="2">
    <location>
        <begin position="1376"/>
        <end position="1448"/>
    </location>
</feature>
<sequence length="1687" mass="183255">MHNERRLMLPRRTWMLARTWPWIFFLTSCQSQVPVLQEMNNLWVRNGQLLKARPGLPPIPADSNLWDQRTSLYDIYGNYRLAPNYTADISSNAPQVISKSQFTPPTNNINGNVEASFWFGQSLSDGNYAWSVPGKPWIRQSLPYTCSDNPFQECSGTQCASSTCPRGRQVGSPTFLPNGGNFEGNVLVRIEVEGTRMMSSKLASAGVIPITGFQNGLCKRACEGKLTYPTCNNQLSPFSGVYGTQLIAGYYRPSSLQNPCKSDHHHLVKSGYECRCNVDRLYCNSDAYCQIETSQCTDYTGRKCSSNEQFNLDNQTCGPLEYGGYCAFGTWAEGQDCIDDLTPVWPDSDFQTVTAASPQRVSSDCRNVVCSDNTQCIHVYYTLDGSTPTRNSRLYHGPFILDLNLPITSNVVADLPFAFVTIKAIAVQEGNLDSPIAISKTFYIKRTVVSTGIGRAWSWGYNTRGQLGLGDGLYGGDPRFPNDIPGAPGLLMPSFCFDTATQQLIPNLNCDPSLWVYTSPQPNMFNADLLNPANPMITYFAAGAYHNVIVTAMGKIMAWGWNGYGQLGTYINQPTYGLPTHPSDSTQRNLPTAVHFNDANLASKMFVYASAGTFHRSLPSHCDLSPLTFTHVSAAMDTDGNVYTWGNNYEGQLCSGDLKNVDFPNPINVKPTDDNGNAIPGARWVQIELGSEHTILLANTGEVYACGSNRMYQLGRPRFHPDIIVGTQSSCPTDKTPEGCPTQFNIRWMRPIRVLGGWSCVDLVCNGPPLQRVVKISAGSYHSVALTADGKIFAWGDNRMNQLGLGPLVEKANPCCAVQVPFYIDNARANLQPQPNPPSFPWQGYKALDVAAGSHFNIAIIVNVTGEGCTGDGVRSGYQCFSQDPVNGLVLQDWDIPRDIDIVGDHLRTNQFNFSLAISCDCQGSFHLPGGLANCDQGLYVEVQELSNGYCYYPRSNSSSPCRYKQTGTCPDGSPCAGPMDCGMQPCYRVIHTCSSSCPCADRSCPARVGDQMPKPGETVTLLDSWFRRAVKKQETCGCTPGYATESCTNWLTLGVKGALPDCCLNTKAGAPVPPVKMNKQQWDNFNLNAGLPQGVYGTCPPGTECINADPRGCAADNCRFADEATLGEPDDGHPLYTLGNRQTCMCYKPGVCIGGAQPMKSCTLQTGNVDCIGNPPGYCSSGGGMYWPDGASSPVFWGDCTCRNATKSEWEQRYRGPGSFRSCSQVQNASTNCQEGVSLSLTFWNSNVCPYHNKKQWSGADCRLVKIPLPKFVFGWGDTRAGQLGKSLISSPPLAPPNDQPPNFPRPVEIPSLSRLDLLSISAGDYHAGALVDARIYDSRVCNLTYADPNSWAVPPELGGMGRDMLGIPFRCDGRLVYTWGSNTEGELGLGYITPSQAIDCISAGNVHIPCENMGGSLTAQLVTSLVGKNVSQLSLGFKHSAALLGSCPASSKDRCEICFGINRECVGCSGITNDPTVDDWCGVCAGDNSSCTGCLASFDCQQSSPCRDKQGANVSCVSSEGYHPCHQGRKKGVPCCLDLTGKPATPFNANPQDQKNGSSFGVDSWRDRTRASSNFCGLLYDECDVCDGDHTRCLDCMGVNQGKIDDDYCHVCGGLATSCVGCDGRPEPNEKLRTKYDACEMCNGTNSTCSLVLLVFNGTDRLFPSSYLLALLLGSILWILADEGR</sequence>
<dbReference type="PROSITE" id="PS51257">
    <property type="entry name" value="PROKAR_LIPOPROTEIN"/>
    <property type="match status" value="1"/>
</dbReference>
<dbReference type="PANTHER" id="PTHR22870:SF408">
    <property type="entry name" value="OS09G0560450 PROTEIN"/>
    <property type="match status" value="1"/>
</dbReference>
<dbReference type="InterPro" id="IPR009091">
    <property type="entry name" value="RCC1/BLIP-II"/>
</dbReference>
<organism evidence="5">
    <name type="scientific">Guillardia theta (strain CCMP2712)</name>
    <name type="common">Cryptophyte</name>
    <dbReference type="NCBI Taxonomy" id="905079"/>
    <lineage>
        <taxon>Eukaryota</taxon>
        <taxon>Cryptophyceae</taxon>
        <taxon>Pyrenomonadales</taxon>
        <taxon>Geminigeraceae</taxon>
        <taxon>Guillardia</taxon>
    </lineage>
</organism>